<dbReference type="HAMAP" id="MF_02079">
    <property type="entry name" value="PGT_RodA"/>
    <property type="match status" value="1"/>
</dbReference>
<evidence type="ECO:0000256" key="10">
    <source>
        <dbReference type="ARBA" id="ARBA00023316"/>
    </source>
</evidence>
<sequence>MSQDFVRQMPDRSSDLARRTGFWQRVHIDPLLLMLLLTLTAFGLLVLYGAAGQSSGTMIRQGRFLIIGYIGMLVVAQLDVERIKRLAPLAYLVGIALLIAVPLVGVGAKGAQRWLSLGGFRFQPSELMKLVVPMAVAWYFAGRALPPRLKHIVASLIMIAVPTLLIARQPDLGTSILIAASGLFALFLAGIGWRFIFGAAGLLLVSAYPMWQFVLRDYQKTRILTLLNPESDKLGAGWNIIQSKTAIGSGGWDGKGWLNGTQSQLNFLPESHTDFIIAVLAEEWGLRGVIALMLIYLAIIIRGLWIGMNAQHSFGRLLAGSITLTFFVYVFVNMGMVSGLLPVVGVPLPLVSQGGTSLVTLLAGFGLLMAISTEKRMMEQ</sequence>
<comment type="similarity">
    <text evidence="11">Belongs to the SEDS family. MrdB/RodA subfamily.</text>
</comment>
<keyword evidence="5 11" id="KW-0812">Transmembrane</keyword>
<dbReference type="GO" id="GO:0009252">
    <property type="term" value="P:peptidoglycan biosynthetic process"/>
    <property type="evidence" value="ECO:0007669"/>
    <property type="project" value="UniProtKB-UniRule"/>
</dbReference>
<feature type="transmembrane region" description="Helical" evidence="11">
    <location>
        <begin position="350"/>
        <end position="371"/>
    </location>
</feature>
<organism evidence="12 13">
    <name type="scientific">Oceanicoccus sagamiensis</name>
    <dbReference type="NCBI Taxonomy" id="716816"/>
    <lineage>
        <taxon>Bacteria</taxon>
        <taxon>Pseudomonadati</taxon>
        <taxon>Pseudomonadota</taxon>
        <taxon>Gammaproteobacteria</taxon>
        <taxon>Cellvibrionales</taxon>
        <taxon>Spongiibacteraceae</taxon>
        <taxon>Oceanicoccus</taxon>
    </lineage>
</organism>
<dbReference type="GO" id="GO:0071555">
    <property type="term" value="P:cell wall organization"/>
    <property type="evidence" value="ECO:0007669"/>
    <property type="project" value="UniProtKB-KW"/>
</dbReference>
<evidence type="ECO:0000256" key="2">
    <source>
        <dbReference type="ARBA" id="ARBA00022475"/>
    </source>
</evidence>
<keyword evidence="6 11" id="KW-0133">Cell shape</keyword>
<keyword evidence="2 11" id="KW-1003">Cell membrane</keyword>
<dbReference type="Pfam" id="PF01098">
    <property type="entry name" value="FTSW_RODA_SPOVE"/>
    <property type="match status" value="1"/>
</dbReference>
<comment type="pathway">
    <text evidence="11">Cell wall biogenesis; peptidoglycan biosynthesis.</text>
</comment>
<keyword evidence="3 11" id="KW-0328">Glycosyltransferase</keyword>
<evidence type="ECO:0000256" key="7">
    <source>
        <dbReference type="ARBA" id="ARBA00022984"/>
    </source>
</evidence>
<dbReference type="GO" id="GO:0008360">
    <property type="term" value="P:regulation of cell shape"/>
    <property type="evidence" value="ECO:0007669"/>
    <property type="project" value="UniProtKB-KW"/>
</dbReference>
<dbReference type="EMBL" id="CP019343">
    <property type="protein sequence ID" value="ARN74684.1"/>
    <property type="molecule type" value="Genomic_DNA"/>
</dbReference>
<dbReference type="STRING" id="716816.BST96_11475"/>
<keyword evidence="11" id="KW-0997">Cell inner membrane</keyword>
<gene>
    <name evidence="11" type="primary">mrdB</name>
    <name evidence="11" type="synonym">rodA</name>
    <name evidence="12" type="ORF">BST96_11475</name>
</gene>
<dbReference type="GO" id="GO:0008955">
    <property type="term" value="F:peptidoglycan glycosyltransferase activity"/>
    <property type="evidence" value="ECO:0007669"/>
    <property type="project" value="UniProtKB-UniRule"/>
</dbReference>
<dbReference type="OrthoDB" id="9768187at2"/>
<feature type="transmembrane region" description="Helical" evidence="11">
    <location>
        <begin position="86"/>
        <end position="106"/>
    </location>
</feature>
<dbReference type="NCBIfam" id="TIGR02210">
    <property type="entry name" value="rodA_shape"/>
    <property type="match status" value="1"/>
</dbReference>
<feature type="transmembrane region" description="Helical" evidence="11">
    <location>
        <begin position="31"/>
        <end position="50"/>
    </location>
</feature>
<proteinExistence type="inferred from homology"/>
<dbReference type="RefSeq" id="WP_085758838.1">
    <property type="nucleotide sequence ID" value="NZ_CP019343.1"/>
</dbReference>
<keyword evidence="10 11" id="KW-0961">Cell wall biogenesis/degradation</keyword>
<accession>A0A1X9NCB7</accession>
<evidence type="ECO:0000256" key="6">
    <source>
        <dbReference type="ARBA" id="ARBA00022960"/>
    </source>
</evidence>
<dbReference type="PROSITE" id="PS00428">
    <property type="entry name" value="FTSW_RODA_SPOVE"/>
    <property type="match status" value="1"/>
</dbReference>
<evidence type="ECO:0000256" key="11">
    <source>
        <dbReference type="HAMAP-Rule" id="MF_02079"/>
    </source>
</evidence>
<keyword evidence="7 11" id="KW-0573">Peptidoglycan synthesis</keyword>
<dbReference type="PANTHER" id="PTHR30474">
    <property type="entry name" value="CELL CYCLE PROTEIN"/>
    <property type="match status" value="1"/>
</dbReference>
<evidence type="ECO:0000256" key="5">
    <source>
        <dbReference type="ARBA" id="ARBA00022692"/>
    </source>
</evidence>
<evidence type="ECO:0000256" key="1">
    <source>
        <dbReference type="ARBA" id="ARBA00004141"/>
    </source>
</evidence>
<feature type="transmembrane region" description="Helical" evidence="11">
    <location>
        <begin position="317"/>
        <end position="344"/>
    </location>
</feature>
<dbReference type="GO" id="GO:0005886">
    <property type="term" value="C:plasma membrane"/>
    <property type="evidence" value="ECO:0007669"/>
    <property type="project" value="UniProtKB-SubCell"/>
</dbReference>
<dbReference type="GO" id="GO:0015648">
    <property type="term" value="F:lipid-linked peptidoglycan transporter activity"/>
    <property type="evidence" value="ECO:0007669"/>
    <property type="project" value="TreeGrafter"/>
</dbReference>
<evidence type="ECO:0000256" key="4">
    <source>
        <dbReference type="ARBA" id="ARBA00022679"/>
    </source>
</evidence>
<dbReference type="EC" id="2.4.99.28" evidence="11"/>
<dbReference type="UniPathway" id="UPA00219"/>
<evidence type="ECO:0000256" key="3">
    <source>
        <dbReference type="ARBA" id="ARBA00022676"/>
    </source>
</evidence>
<reference evidence="12 13" key="1">
    <citation type="submission" date="2016-11" db="EMBL/GenBank/DDBJ databases">
        <title>Trade-off between light-utilization and light-protection in marine flavobacteria.</title>
        <authorList>
            <person name="Kumagai Y."/>
        </authorList>
    </citation>
    <scope>NUCLEOTIDE SEQUENCE [LARGE SCALE GENOMIC DNA]</scope>
    <source>
        <strain evidence="12 13">NBRC 107125</strain>
    </source>
</reference>
<comment type="catalytic activity">
    <reaction evidence="11">
        <text>[GlcNAc-(1-&gt;4)-Mur2Ac(oyl-L-Ala-gamma-D-Glu-L-Lys-D-Ala-D-Ala)](n)-di-trans,octa-cis-undecaprenyl diphosphate + beta-D-GlcNAc-(1-&gt;4)-Mur2Ac(oyl-L-Ala-gamma-D-Glu-L-Lys-D-Ala-D-Ala)-di-trans,octa-cis-undecaprenyl diphosphate = [GlcNAc-(1-&gt;4)-Mur2Ac(oyl-L-Ala-gamma-D-Glu-L-Lys-D-Ala-D-Ala)](n+1)-di-trans,octa-cis-undecaprenyl diphosphate + di-trans,octa-cis-undecaprenyl diphosphate + H(+)</text>
        <dbReference type="Rhea" id="RHEA:23708"/>
        <dbReference type="Rhea" id="RHEA-COMP:9602"/>
        <dbReference type="Rhea" id="RHEA-COMP:9603"/>
        <dbReference type="ChEBI" id="CHEBI:15378"/>
        <dbReference type="ChEBI" id="CHEBI:58405"/>
        <dbReference type="ChEBI" id="CHEBI:60033"/>
        <dbReference type="ChEBI" id="CHEBI:78435"/>
        <dbReference type="EC" id="2.4.99.28"/>
    </reaction>
</comment>
<protein>
    <recommendedName>
        <fullName evidence="11">Peptidoglycan glycosyltransferase MrdB</fullName>
        <shortName evidence="11">PGT</shortName>
        <ecNumber evidence="11">2.4.99.28</ecNumber>
    </recommendedName>
    <alternativeName>
        <fullName evidence="11">Cell elongation protein RodA</fullName>
    </alternativeName>
    <alternativeName>
        <fullName evidence="11">Cell wall polymerase</fullName>
    </alternativeName>
    <alternativeName>
        <fullName evidence="11">Peptidoglycan polymerase</fullName>
        <shortName evidence="11">PG polymerase</shortName>
    </alternativeName>
</protein>
<dbReference type="Proteomes" id="UP000193450">
    <property type="component" value="Chromosome"/>
</dbReference>
<feature type="transmembrane region" description="Helical" evidence="11">
    <location>
        <begin position="62"/>
        <end position="80"/>
    </location>
</feature>
<evidence type="ECO:0000313" key="13">
    <source>
        <dbReference type="Proteomes" id="UP000193450"/>
    </source>
</evidence>
<dbReference type="InterPro" id="IPR018365">
    <property type="entry name" value="Cell_cycle_FtsW-rel_CS"/>
</dbReference>
<dbReference type="InterPro" id="IPR001182">
    <property type="entry name" value="FtsW/RodA"/>
</dbReference>
<feature type="transmembrane region" description="Helical" evidence="11">
    <location>
        <begin position="284"/>
        <end position="305"/>
    </location>
</feature>
<evidence type="ECO:0000256" key="8">
    <source>
        <dbReference type="ARBA" id="ARBA00022989"/>
    </source>
</evidence>
<dbReference type="GO" id="GO:0032153">
    <property type="term" value="C:cell division site"/>
    <property type="evidence" value="ECO:0007669"/>
    <property type="project" value="TreeGrafter"/>
</dbReference>
<feature type="transmembrane region" description="Helical" evidence="11">
    <location>
        <begin position="151"/>
        <end position="167"/>
    </location>
</feature>
<keyword evidence="8 11" id="KW-1133">Transmembrane helix</keyword>
<dbReference type="AlphaFoldDB" id="A0A1X9NCB7"/>
<keyword evidence="13" id="KW-1185">Reference proteome</keyword>
<evidence type="ECO:0000256" key="9">
    <source>
        <dbReference type="ARBA" id="ARBA00023136"/>
    </source>
</evidence>
<evidence type="ECO:0000313" key="12">
    <source>
        <dbReference type="EMBL" id="ARN74684.1"/>
    </source>
</evidence>
<keyword evidence="9 11" id="KW-0472">Membrane</keyword>
<dbReference type="GO" id="GO:0051301">
    <property type="term" value="P:cell division"/>
    <property type="evidence" value="ECO:0007669"/>
    <property type="project" value="InterPro"/>
</dbReference>
<keyword evidence="4 11" id="KW-0808">Transferase</keyword>
<dbReference type="KEGG" id="osg:BST96_11475"/>
<dbReference type="PANTHER" id="PTHR30474:SF1">
    <property type="entry name" value="PEPTIDOGLYCAN GLYCOSYLTRANSFERASE MRDB"/>
    <property type="match status" value="1"/>
</dbReference>
<name>A0A1X9NCB7_9GAMM</name>
<dbReference type="InterPro" id="IPR011923">
    <property type="entry name" value="RodA/MrdB"/>
</dbReference>
<comment type="function">
    <text evidence="11">Peptidoglycan polymerase that is essential for cell wall elongation.</text>
</comment>
<feature type="transmembrane region" description="Helical" evidence="11">
    <location>
        <begin position="176"/>
        <end position="208"/>
    </location>
</feature>
<comment type="subcellular location">
    <subcellularLocation>
        <location evidence="11">Cell inner membrane</location>
        <topology evidence="11">Multi-pass membrane protein</topology>
    </subcellularLocation>
    <subcellularLocation>
        <location evidence="1">Membrane</location>
        <topology evidence="1">Multi-pass membrane protein</topology>
    </subcellularLocation>
</comment>